<dbReference type="Pfam" id="PF00370">
    <property type="entry name" value="FGGY_N"/>
    <property type="match status" value="1"/>
</dbReference>
<keyword evidence="10" id="KW-1185">Reference proteome</keyword>
<dbReference type="OrthoDB" id="1728974at2759"/>
<comment type="catalytic activity">
    <reaction evidence="5 6">
        <text>D-xylulose + ATP = D-xylulose 5-phosphate + ADP + H(+)</text>
        <dbReference type="Rhea" id="RHEA:10964"/>
        <dbReference type="ChEBI" id="CHEBI:15378"/>
        <dbReference type="ChEBI" id="CHEBI:17140"/>
        <dbReference type="ChEBI" id="CHEBI:30616"/>
        <dbReference type="ChEBI" id="CHEBI:57737"/>
        <dbReference type="ChEBI" id="CHEBI:456216"/>
        <dbReference type="EC" id="2.7.1.17"/>
    </reaction>
</comment>
<comment type="function">
    <text evidence="6">Highly specific D-xylulose kinase which participates in the catabolism of xylose. Xylose is a major component of hemicelluloses such as xylan. Most fungi utilize D-xylose via three enzymatic reactions, xylose reductase (XR), xylitol dehydrogenase (XDH), and xylulokinase, to form xylulose 5-phosphate, which enters pentose phosphate pathway.</text>
</comment>
<organism evidence="9 10">
    <name type="scientific">Rhizopogon vesiculosus</name>
    <dbReference type="NCBI Taxonomy" id="180088"/>
    <lineage>
        <taxon>Eukaryota</taxon>
        <taxon>Fungi</taxon>
        <taxon>Dikarya</taxon>
        <taxon>Basidiomycota</taxon>
        <taxon>Agaricomycotina</taxon>
        <taxon>Agaricomycetes</taxon>
        <taxon>Agaricomycetidae</taxon>
        <taxon>Boletales</taxon>
        <taxon>Suillineae</taxon>
        <taxon>Rhizopogonaceae</taxon>
        <taxon>Rhizopogon</taxon>
    </lineage>
</organism>
<keyword evidence="6" id="KW-0119">Carbohydrate metabolism</keyword>
<evidence type="ECO:0000256" key="5">
    <source>
        <dbReference type="ARBA" id="ARBA00048885"/>
    </source>
</evidence>
<accession>A0A1J8Q573</accession>
<feature type="domain" description="Carbohydrate kinase FGGY C-terminal" evidence="8">
    <location>
        <begin position="296"/>
        <end position="495"/>
    </location>
</feature>
<comment type="caution">
    <text evidence="9">The sequence shown here is derived from an EMBL/GenBank/DDBJ whole genome shotgun (WGS) entry which is preliminary data.</text>
</comment>
<protein>
    <recommendedName>
        <fullName evidence="6">Xylulose kinase</fullName>
        <ecNumber evidence="6">2.7.1.17</ecNumber>
    </recommendedName>
</protein>
<dbReference type="CDD" id="cd07776">
    <property type="entry name" value="ASKHA_NBD_FGGY_SpXK-like"/>
    <property type="match status" value="1"/>
</dbReference>
<keyword evidence="4 6" id="KW-0418">Kinase</keyword>
<dbReference type="SUPFAM" id="SSF53067">
    <property type="entry name" value="Actin-like ATPase domain"/>
    <property type="match status" value="2"/>
</dbReference>
<evidence type="ECO:0000259" key="7">
    <source>
        <dbReference type="Pfam" id="PF00370"/>
    </source>
</evidence>
<evidence type="ECO:0000256" key="1">
    <source>
        <dbReference type="ARBA" id="ARBA00009156"/>
    </source>
</evidence>
<dbReference type="FunFam" id="3.30.420.40:FF:000118">
    <property type="entry name" value="Xylulose kinase 2"/>
    <property type="match status" value="1"/>
</dbReference>
<evidence type="ECO:0000313" key="9">
    <source>
        <dbReference type="EMBL" id="OJA16806.1"/>
    </source>
</evidence>
<dbReference type="Gene3D" id="3.30.420.40">
    <property type="match status" value="2"/>
</dbReference>
<dbReference type="EMBL" id="LVVM01002348">
    <property type="protein sequence ID" value="OJA16806.1"/>
    <property type="molecule type" value="Genomic_DNA"/>
</dbReference>
<proteinExistence type="inferred from homology"/>
<gene>
    <name evidence="9" type="ORF">AZE42_04773</name>
</gene>
<keyword evidence="6" id="KW-0547">Nucleotide-binding</keyword>
<feature type="domain" description="Carbohydrate kinase FGGY N-terminal" evidence="7">
    <location>
        <begin position="130"/>
        <end position="287"/>
    </location>
</feature>
<dbReference type="PANTHER" id="PTHR10196:SF57">
    <property type="entry name" value="XYLULOSE KINASE"/>
    <property type="match status" value="1"/>
</dbReference>
<dbReference type="PIRSF" id="PIRSF000538">
    <property type="entry name" value="GlpK"/>
    <property type="match status" value="1"/>
</dbReference>
<dbReference type="GO" id="GO:0004856">
    <property type="term" value="F:D-xylulokinase activity"/>
    <property type="evidence" value="ECO:0007669"/>
    <property type="project" value="UniProtKB-UniRule"/>
</dbReference>
<dbReference type="Proteomes" id="UP000183567">
    <property type="component" value="Unassembled WGS sequence"/>
</dbReference>
<dbReference type="Pfam" id="PF02782">
    <property type="entry name" value="FGGY_C"/>
    <property type="match status" value="1"/>
</dbReference>
<dbReference type="GO" id="GO:0005997">
    <property type="term" value="P:xylulose metabolic process"/>
    <property type="evidence" value="ECO:0007669"/>
    <property type="project" value="TreeGrafter"/>
</dbReference>
<dbReference type="STRING" id="180088.A0A1J8Q573"/>
<name>A0A1J8Q573_9AGAM</name>
<keyword evidence="3 6" id="KW-0808">Transferase</keyword>
<dbReference type="EC" id="2.7.1.17" evidence="6"/>
<evidence type="ECO:0000256" key="2">
    <source>
        <dbReference type="ARBA" id="ARBA00022629"/>
    </source>
</evidence>
<keyword evidence="6" id="KW-0067">ATP-binding</keyword>
<comment type="similarity">
    <text evidence="1 6">Belongs to the FGGY kinase family.</text>
</comment>
<reference evidence="9" key="1">
    <citation type="submission" date="2016-03" db="EMBL/GenBank/DDBJ databases">
        <title>Comparative genomics of the ectomycorrhizal sister species Rhizopogon vinicolor and Rhizopogon vesiculosus (Basidiomycota: Boletales) reveals a divergence of the mating type B locus.</title>
        <authorList>
            <person name="Mujic A.B."/>
            <person name="Kuo A."/>
            <person name="Tritt A."/>
            <person name="Lipzen A."/>
            <person name="Chen C."/>
            <person name="Johnson J."/>
            <person name="Sharma A."/>
            <person name="Barry K."/>
            <person name="Grigoriev I.V."/>
            <person name="Spatafora J.W."/>
        </authorList>
    </citation>
    <scope>NUCLEOTIDE SEQUENCE [LARGE SCALE GENOMIC DNA]</scope>
    <source>
        <strain evidence="9">AM-OR11-056</strain>
    </source>
</reference>
<evidence type="ECO:0000259" key="8">
    <source>
        <dbReference type="Pfam" id="PF02782"/>
    </source>
</evidence>
<evidence type="ECO:0000313" key="10">
    <source>
        <dbReference type="Proteomes" id="UP000183567"/>
    </source>
</evidence>
<dbReference type="AlphaFoldDB" id="A0A1J8Q573"/>
<dbReference type="InterPro" id="IPR018485">
    <property type="entry name" value="FGGY_C"/>
</dbReference>
<dbReference type="GO" id="GO:0005829">
    <property type="term" value="C:cytosol"/>
    <property type="evidence" value="ECO:0007669"/>
    <property type="project" value="TreeGrafter"/>
</dbReference>
<dbReference type="GO" id="GO:0005524">
    <property type="term" value="F:ATP binding"/>
    <property type="evidence" value="ECO:0007669"/>
    <property type="project" value="UniProtKB-UniRule"/>
</dbReference>
<evidence type="ECO:0000256" key="6">
    <source>
        <dbReference type="RuleBase" id="RU367058"/>
    </source>
</evidence>
<dbReference type="InterPro" id="IPR000577">
    <property type="entry name" value="Carb_kinase_FGGY"/>
</dbReference>
<dbReference type="InterPro" id="IPR018484">
    <property type="entry name" value="FGGY_N"/>
</dbReference>
<keyword evidence="2 6" id="KW-0859">Xylose metabolism</keyword>
<dbReference type="InterPro" id="IPR043129">
    <property type="entry name" value="ATPase_NBD"/>
</dbReference>
<dbReference type="GO" id="GO:0042732">
    <property type="term" value="P:D-xylose metabolic process"/>
    <property type="evidence" value="ECO:0007669"/>
    <property type="project" value="UniProtKB-UniRule"/>
</dbReference>
<evidence type="ECO:0000256" key="3">
    <source>
        <dbReference type="ARBA" id="ARBA00022679"/>
    </source>
</evidence>
<dbReference type="InterPro" id="IPR042024">
    <property type="entry name" value="D-XK_euk"/>
</dbReference>
<sequence>MSSPLFLGFDLSTQQLKAIIIAEDASIVHESAVHFDRDLPAYGTTNGAVKGPDEGEVTSPVRMWLEAIDLVMQRVKNAGVDLRAIAGISGAGQQHGSVYWSEEAEEALAAMDPKRSLADPGHLAPRAFALPNAPIWQDSSTTKDCRDLEAAVGGPQVLADLTGSRAYERFTGPQIARIRRLKPAAYRASARVSLVSSFIPSLFLGYIAPIEVSDASGMNLMNVLTCKWDDTLLEACGGSELRAKIGPEPVFGGTVLGNISRWWVERWGFNPECIIAPFTGDNSATVVALSSPGDALLSLGTSTTLLLSIPPADTPPARFTTSHLLSHPTTLDAQIAMLCYKNGALAREQIRDRCADADWARYNELVEQSPLGNSGFMGFYFPLPEIIPPGVQGEFIFQCKDNDSEEPELLHGLQPDAPQHPRAILDSQFLSIKSRIAAILPAQSPPLQRLIVTGGSSANQTIRQLAADVFGMRVYVAESKEAAGTGGAVLAKFAWWKARVGGASGSFEEMTVGTGEVERMRLVATPKVEVTRVYEGLVENYRWCEKRVIQLCQA</sequence>
<dbReference type="PANTHER" id="PTHR10196">
    <property type="entry name" value="SUGAR KINASE"/>
    <property type="match status" value="1"/>
</dbReference>
<evidence type="ECO:0000256" key="4">
    <source>
        <dbReference type="ARBA" id="ARBA00022777"/>
    </source>
</evidence>